<dbReference type="PANTHER" id="PTHR31509">
    <property type="entry name" value="BPS1-LIKE PROTEIN"/>
    <property type="match status" value="1"/>
</dbReference>
<evidence type="ECO:0008006" key="4">
    <source>
        <dbReference type="Google" id="ProtNLM"/>
    </source>
</evidence>
<accession>A0AAV3Q0Z5</accession>
<dbReference type="GO" id="GO:0048367">
    <property type="term" value="P:shoot system development"/>
    <property type="evidence" value="ECO:0007669"/>
    <property type="project" value="InterPro"/>
</dbReference>
<evidence type="ECO:0000313" key="2">
    <source>
        <dbReference type="EMBL" id="GAA0156943.1"/>
    </source>
</evidence>
<evidence type="ECO:0000313" key="3">
    <source>
        <dbReference type="Proteomes" id="UP001454036"/>
    </source>
</evidence>
<proteinExistence type="predicted"/>
<feature type="coiled-coil region" evidence="1">
    <location>
        <begin position="285"/>
        <end position="312"/>
    </location>
</feature>
<sequence>MNSNHNLRKPFLHFGNPFRMISNKGSSLSPKLVGLLDSFEENLMEKLKSLKPREQDGVLSLSWMTSALESLCAIQTEVKSLISALELPVNDWDEKWFDVYLDNSVKLLDVCIGFRSEVSRLNQGNLFLQSVLHNLDSAAPVQFTKAESSLDHWRQHISSKNPRIEKCSSILCQFIDTLDVPRIKNSSKGRVLMRTMYGVRVVTVFICDVFAAAFSGSAQKLVDLPAPEACLWAEAFTEVQALVNGEIRKIHSGGKVMVVKELVAINTSVKKLHPLVQKGEDTVEVEALKSSITDLRNSSAELTQRLDSLAREIDSFFQILLAGRDALLGKLRVGSDVSNMMQHNNNAKHQVVR</sequence>
<comment type="caution">
    <text evidence="2">The sequence shown here is derived from an EMBL/GenBank/DDBJ whole genome shotgun (WGS) entry which is preliminary data.</text>
</comment>
<keyword evidence="3" id="KW-1185">Reference proteome</keyword>
<organism evidence="2 3">
    <name type="scientific">Lithospermum erythrorhizon</name>
    <name type="common">Purple gromwell</name>
    <name type="synonym">Lithospermum officinale var. erythrorhizon</name>
    <dbReference type="NCBI Taxonomy" id="34254"/>
    <lineage>
        <taxon>Eukaryota</taxon>
        <taxon>Viridiplantae</taxon>
        <taxon>Streptophyta</taxon>
        <taxon>Embryophyta</taxon>
        <taxon>Tracheophyta</taxon>
        <taxon>Spermatophyta</taxon>
        <taxon>Magnoliopsida</taxon>
        <taxon>eudicotyledons</taxon>
        <taxon>Gunneridae</taxon>
        <taxon>Pentapetalae</taxon>
        <taxon>asterids</taxon>
        <taxon>lamiids</taxon>
        <taxon>Boraginales</taxon>
        <taxon>Boraginaceae</taxon>
        <taxon>Boraginoideae</taxon>
        <taxon>Lithospermeae</taxon>
        <taxon>Lithospermum</taxon>
    </lineage>
</organism>
<dbReference type="GO" id="GO:0048364">
    <property type="term" value="P:root development"/>
    <property type="evidence" value="ECO:0007669"/>
    <property type="project" value="InterPro"/>
</dbReference>
<dbReference type="EMBL" id="BAABME010002986">
    <property type="protein sequence ID" value="GAA0156943.1"/>
    <property type="molecule type" value="Genomic_DNA"/>
</dbReference>
<protein>
    <recommendedName>
        <fullName evidence="4">BPS1-like protein</fullName>
    </recommendedName>
</protein>
<dbReference type="AlphaFoldDB" id="A0AAV3Q0Z5"/>
<name>A0AAV3Q0Z5_LITER</name>
<keyword evidence="1" id="KW-0175">Coiled coil</keyword>
<dbReference type="Pfam" id="PF03087">
    <property type="entry name" value="BPS1"/>
    <property type="match status" value="1"/>
</dbReference>
<reference evidence="2 3" key="1">
    <citation type="submission" date="2024-01" db="EMBL/GenBank/DDBJ databases">
        <title>The complete chloroplast genome sequence of Lithospermum erythrorhizon: insights into the phylogenetic relationship among Boraginaceae species and the maternal lineages of purple gromwells.</title>
        <authorList>
            <person name="Okada T."/>
            <person name="Watanabe K."/>
        </authorList>
    </citation>
    <scope>NUCLEOTIDE SEQUENCE [LARGE SCALE GENOMIC DNA]</scope>
</reference>
<evidence type="ECO:0000256" key="1">
    <source>
        <dbReference type="SAM" id="Coils"/>
    </source>
</evidence>
<gene>
    <name evidence="2" type="ORF">LIER_14314</name>
</gene>
<dbReference type="InterPro" id="IPR004320">
    <property type="entry name" value="BPS1_pln"/>
</dbReference>
<dbReference type="Proteomes" id="UP001454036">
    <property type="component" value="Unassembled WGS sequence"/>
</dbReference>